<feature type="region of interest" description="Disordered" evidence="1">
    <location>
        <begin position="485"/>
        <end position="522"/>
    </location>
</feature>
<name>A0ABD5NBE2_9EURY</name>
<accession>A0ABD5NBE2</accession>
<dbReference type="Proteomes" id="UP001595660">
    <property type="component" value="Unassembled WGS sequence"/>
</dbReference>
<proteinExistence type="predicted"/>
<dbReference type="EMBL" id="JBHRWN010000002">
    <property type="protein sequence ID" value="MFC3476452.1"/>
    <property type="molecule type" value="Genomic_DNA"/>
</dbReference>
<gene>
    <name evidence="2" type="ORF">ACFOKC_01800</name>
</gene>
<evidence type="ECO:0000313" key="3">
    <source>
        <dbReference type="Proteomes" id="UP001595660"/>
    </source>
</evidence>
<dbReference type="RefSeq" id="WP_232572399.1">
    <property type="nucleotide sequence ID" value="NZ_CP089466.1"/>
</dbReference>
<dbReference type="InterPro" id="IPR002591">
    <property type="entry name" value="Phosphodiest/P_Trfase"/>
</dbReference>
<dbReference type="AlphaFoldDB" id="A0ABD5NBE2"/>
<sequence>MTTITIGLDGANWDLLGPWLSEGRLPNLQRLIDDGVGGVSESCLPPLTVPNWKCYATGKNPGKLDVFRFDRIDTANREHVFHDATDFRSAELWDYLNDDGLTAGVVNKPSTYPPKEIDGFVVAGGPDASESAYRSLDSGFATPERVESFLREELDYRVHPSPMISPSEKGEAEVEAVLNLVDLRFEAAERLLERENPDFLHLTVFYSMALQHYFWDDEPVRRAWERIDDHLGRLLDDDHDVLVMSDHGTWHVDTVFYVNVWLAQHGYLAVDGGVDELLQRLGVTRERALSVAKRLGMVDTLSRVVPERLQRMIPWEEGVKRDRVLSVVDWEETTAVASNQGPIYLNVPRDDAAYEGIRDELIEELESLTHPQTGQQLLKAVHRGEEYYDGPYAGNAPDLLVDQGENVHVSDAIGPDDPVADSGVWVGGNMPEGIFLFSGPSFQSEGLTRRASITDLAPTLLHAMGARVPDDLDGEVLDVFAEGSEPAAREVATRNPLSEDRLGEESDDANVEERLADLGYLE</sequence>
<dbReference type="PANTHER" id="PTHR10151:SF120">
    <property type="entry name" value="BIS(5'-ADENOSYL)-TRIPHOSPHATASE"/>
    <property type="match status" value="1"/>
</dbReference>
<dbReference type="PANTHER" id="PTHR10151">
    <property type="entry name" value="ECTONUCLEOTIDE PYROPHOSPHATASE/PHOSPHODIESTERASE"/>
    <property type="match status" value="1"/>
</dbReference>
<dbReference type="GeneID" id="69117640"/>
<evidence type="ECO:0000313" key="2">
    <source>
        <dbReference type="EMBL" id="MFC3476452.1"/>
    </source>
</evidence>
<feature type="compositionally biased region" description="Basic and acidic residues" evidence="1">
    <location>
        <begin position="487"/>
        <end position="504"/>
    </location>
</feature>
<evidence type="ECO:0000256" key="1">
    <source>
        <dbReference type="SAM" id="MobiDB-lite"/>
    </source>
</evidence>
<comment type="caution">
    <text evidence="2">The sequence shown here is derived from an EMBL/GenBank/DDBJ whole genome shotgun (WGS) entry which is preliminary data.</text>
</comment>
<protein>
    <submittedName>
        <fullName evidence="2">Alkaline phosphatase family protein</fullName>
    </submittedName>
</protein>
<dbReference type="Gene3D" id="3.40.720.10">
    <property type="entry name" value="Alkaline Phosphatase, subunit A"/>
    <property type="match status" value="2"/>
</dbReference>
<dbReference type="Pfam" id="PF01663">
    <property type="entry name" value="Phosphodiest"/>
    <property type="match status" value="1"/>
</dbReference>
<dbReference type="InterPro" id="IPR017850">
    <property type="entry name" value="Alkaline_phosphatase_core_sf"/>
</dbReference>
<dbReference type="GO" id="GO:0016787">
    <property type="term" value="F:hydrolase activity"/>
    <property type="evidence" value="ECO:0007669"/>
    <property type="project" value="UniProtKB-ARBA"/>
</dbReference>
<organism evidence="2 3">
    <name type="scientific">Halobacterium litoreum</name>
    <dbReference type="NCBI Taxonomy" id="2039234"/>
    <lineage>
        <taxon>Archaea</taxon>
        <taxon>Methanobacteriati</taxon>
        <taxon>Methanobacteriota</taxon>
        <taxon>Stenosarchaea group</taxon>
        <taxon>Halobacteria</taxon>
        <taxon>Halobacteriales</taxon>
        <taxon>Halobacteriaceae</taxon>
        <taxon>Halobacterium</taxon>
    </lineage>
</organism>
<reference evidence="2 3" key="1">
    <citation type="journal article" date="2019" name="Int. J. Syst. Evol. Microbiol.">
        <title>The Global Catalogue of Microorganisms (GCM) 10K type strain sequencing project: providing services to taxonomists for standard genome sequencing and annotation.</title>
        <authorList>
            <consortium name="The Broad Institute Genomics Platform"/>
            <consortium name="The Broad Institute Genome Sequencing Center for Infectious Disease"/>
            <person name="Wu L."/>
            <person name="Ma J."/>
        </authorList>
    </citation>
    <scope>NUCLEOTIDE SEQUENCE [LARGE SCALE GENOMIC DNA]</scope>
    <source>
        <strain evidence="2 3">CGMCC 1.12562</strain>
    </source>
</reference>
<dbReference type="SUPFAM" id="SSF53649">
    <property type="entry name" value="Alkaline phosphatase-like"/>
    <property type="match status" value="1"/>
</dbReference>
<keyword evidence="3" id="KW-1185">Reference proteome</keyword>